<proteinExistence type="predicted"/>
<dbReference type="NCBIfam" id="TIGR01976">
    <property type="entry name" value="am_tr_V_VC1184"/>
    <property type="match status" value="1"/>
</dbReference>
<evidence type="ECO:0000259" key="1">
    <source>
        <dbReference type="Pfam" id="PF00266"/>
    </source>
</evidence>
<feature type="domain" description="Aminotransferase class V" evidence="1">
    <location>
        <begin position="24"/>
        <end position="393"/>
    </location>
</feature>
<dbReference type="OrthoDB" id="7592443at2"/>
<dbReference type="InterPro" id="IPR000192">
    <property type="entry name" value="Aminotrans_V_dom"/>
</dbReference>
<reference evidence="3" key="1">
    <citation type="submission" date="2017-08" db="EMBL/GenBank/DDBJ databases">
        <authorList>
            <person name="Varghese N."/>
            <person name="Submissions S."/>
        </authorList>
    </citation>
    <scope>NUCLEOTIDE SEQUENCE [LARGE SCALE GENOMIC DNA]</scope>
    <source>
        <strain evidence="3">DSM 4725</strain>
    </source>
</reference>
<dbReference type="InterPro" id="IPR015421">
    <property type="entry name" value="PyrdxlP-dep_Trfase_major"/>
</dbReference>
<dbReference type="SUPFAM" id="SSF53383">
    <property type="entry name" value="PLP-dependent transferases"/>
    <property type="match status" value="1"/>
</dbReference>
<dbReference type="PANTHER" id="PTHR43586">
    <property type="entry name" value="CYSTEINE DESULFURASE"/>
    <property type="match status" value="1"/>
</dbReference>
<sequence length="410" mass="43498">MEARLDVARVRGLFPALADGYVHVDGPGGALLPEDVARAVGHALRMPVAERGGVFAASARAEGLVTGARTAVADLAGGVPGGVVLGASMTAVTYTLARAIAKTWRAGDEIVVSRLDHDANIRPWVQLAEERGVVVRWAEVDIETGELPAWQYDDLVNRRTRLVALTAASSAIGTCPEVAEISHRAHAVGAMVYVDASHAAPHMYLDRTALGADFVALSASKWGGPHVGAVAADPQLLAHLHPDKLLPMSDKVPDRFEAGAAPYELYAGVSAAVDHLAALAGEATGSRRDRLRASLAAVARYEGELFGWLDDALRAMRHVHVLGHPARTTPTLAFRVEGMRPRQVAAELNRQGICVWDGDAYARELFDALGVTESGGAVRLGLMHYNTPDEVGQVIDAVAALRPRPAPRPR</sequence>
<dbReference type="Gene3D" id="3.90.1150.10">
    <property type="entry name" value="Aspartate Aminotransferase, domain 1"/>
    <property type="match status" value="1"/>
</dbReference>
<dbReference type="InterPro" id="IPR011340">
    <property type="entry name" value="Cys_dSase-rel"/>
</dbReference>
<dbReference type="InterPro" id="IPR015422">
    <property type="entry name" value="PyrdxlP-dep_Trfase_small"/>
</dbReference>
<dbReference type="Proteomes" id="UP000219435">
    <property type="component" value="Unassembled WGS sequence"/>
</dbReference>
<accession>A0A285V4J2</accession>
<protein>
    <submittedName>
        <fullName evidence="2">Cysteine desulfurase family protein, VC1184 subfamily</fullName>
    </submittedName>
</protein>
<dbReference type="InterPro" id="IPR015424">
    <property type="entry name" value="PyrdxlP-dep_Trfase"/>
</dbReference>
<dbReference type="EMBL" id="OBQI01000001">
    <property type="protein sequence ID" value="SOC47916.1"/>
    <property type="molecule type" value="Genomic_DNA"/>
</dbReference>
<dbReference type="Gene3D" id="3.40.640.10">
    <property type="entry name" value="Type I PLP-dependent aspartate aminotransferase-like (Major domain)"/>
    <property type="match status" value="1"/>
</dbReference>
<dbReference type="AlphaFoldDB" id="A0A285V4J2"/>
<evidence type="ECO:0000313" key="3">
    <source>
        <dbReference type="Proteomes" id="UP000219435"/>
    </source>
</evidence>
<keyword evidence="3" id="KW-1185">Reference proteome</keyword>
<evidence type="ECO:0000313" key="2">
    <source>
        <dbReference type="EMBL" id="SOC47916.1"/>
    </source>
</evidence>
<name>A0A285V4J2_9ACTN</name>
<gene>
    <name evidence="2" type="ORF">SAMN05660748_1115</name>
</gene>
<dbReference type="RefSeq" id="WP_097193929.1">
    <property type="nucleotide sequence ID" value="NZ_OBQI01000001.1"/>
</dbReference>
<organism evidence="2 3">
    <name type="scientific">Blastococcus aggregatus</name>
    <dbReference type="NCBI Taxonomy" id="38502"/>
    <lineage>
        <taxon>Bacteria</taxon>
        <taxon>Bacillati</taxon>
        <taxon>Actinomycetota</taxon>
        <taxon>Actinomycetes</taxon>
        <taxon>Geodermatophilales</taxon>
        <taxon>Geodermatophilaceae</taxon>
        <taxon>Blastococcus</taxon>
    </lineage>
</organism>
<dbReference type="Pfam" id="PF00266">
    <property type="entry name" value="Aminotran_5"/>
    <property type="match status" value="1"/>
</dbReference>
<dbReference type="PANTHER" id="PTHR43586:SF21">
    <property type="entry name" value="PYRIDOXAL PHOSPHATE (PLP)-DEPENDENT ASPARTATE AMINOTRANSFERASE SUPERFAMILY"/>
    <property type="match status" value="1"/>
</dbReference>